<gene>
    <name evidence="1" type="ORF">K0B96_09515</name>
</gene>
<dbReference type="RefSeq" id="WP_220160670.1">
    <property type="nucleotide sequence ID" value="NZ_CP080507.1"/>
</dbReference>
<proteinExistence type="predicted"/>
<keyword evidence="2" id="KW-1185">Reference proteome</keyword>
<dbReference type="KEGG" id="ole:K0B96_09515"/>
<evidence type="ECO:0000313" key="1">
    <source>
        <dbReference type="EMBL" id="QYM77565.1"/>
    </source>
</evidence>
<dbReference type="Proteomes" id="UP000825051">
    <property type="component" value="Chromosome"/>
</dbReference>
<name>A0A8F9TRA9_9BACT</name>
<dbReference type="InterPro" id="IPR032287">
    <property type="entry name" value="DUF4838"/>
</dbReference>
<dbReference type="EMBL" id="CP080507">
    <property type="protein sequence ID" value="QYM77565.1"/>
    <property type="molecule type" value="Genomic_DNA"/>
</dbReference>
<evidence type="ECO:0000313" key="2">
    <source>
        <dbReference type="Proteomes" id="UP000825051"/>
    </source>
</evidence>
<dbReference type="AlphaFoldDB" id="A0A8F9TRA9"/>
<protein>
    <submittedName>
        <fullName evidence="1">DUF4838 domain-containing protein</fullName>
    </submittedName>
</protein>
<dbReference type="PANTHER" id="PTHR47406">
    <property type="entry name" value="COAGULATION FACTOR 5/8 TYPE, C-TERMINAL"/>
    <property type="match status" value="1"/>
</dbReference>
<reference evidence="1" key="1">
    <citation type="submission" date="2021-08" db="EMBL/GenBank/DDBJ databases">
        <title>Genome of a novel bacterium of the phylum Verrucomicrobia, Oleiharenicola sp. KSB-15.</title>
        <authorList>
            <person name="Chung J.-H."/>
            <person name="Ahn J.-H."/>
            <person name="Yoon Y."/>
            <person name="Kim D.-Y."/>
            <person name="An S.-H."/>
            <person name="Park I."/>
            <person name="Yeon J."/>
        </authorList>
    </citation>
    <scope>NUCLEOTIDE SEQUENCE</scope>
    <source>
        <strain evidence="1">KSB-15</strain>
    </source>
</reference>
<accession>A0A8F9TRA9</accession>
<dbReference type="PANTHER" id="PTHR47406:SF2">
    <property type="entry name" value="ALPHA GLUCURONIDASE N-TERMINAL DOMAIN-CONTAINING PROTEIN"/>
    <property type="match status" value="1"/>
</dbReference>
<sequence>MTAARRASAAWLLLLAGALLAVVAIWTHRERVVRLAHAAVVFSPEWPGCELVVPADARDEEWEAARMLADGLAKAAGTVPAAFPIVLEDAAENGARAIFVGATRRGAKEWLVPNAAPFDTGVAYRVEPGAVIITSEARASIMVAAAWFLEQTLNAEWFVPGARGEVIPRRDSLVLRAGRVSARPAFLSRSLSGIRTPEERAWYRANAFEQRIGHGHSFDRVFSPDVVQANPELAPVLRGQRYFPNGESYEWQPNIANPHAADIAARVIGDAFAADPARRWYSLCENDSIYFDQSAETQALVLPLKYFRRRPDFSDMVFGFTNAVAKKVAQDFPDRFIPAYAYFWTENTPTFAVEPNLVPILTADRSQWFDPAFAREDQALIQRWCASGAKLVGVYDYFYGAPFLVPRPTLYAVRASIPFEHRAGVRVFFAEANPNWALDGPKMWLTAKLLWDPERNADQLLATYYREFWGRAAAPMRRFYGLAEEAWQTQPRPGYWIKFYADEQQALLFGRERRAQMRACLEEARRATAKDAMLRDRLDFVDAGFRLTEAFADFCEARDALSLQLEDPTMTPAVLMEAWRTFHTGRAAFLAEHVRVRTDTPLAVRLEKISKLMRYDPTARLAARWAELAKADASVARFEREVSETLGLHGAEELSAGAERLRDPQWKDLIVQESSPLYACRWTPPGAAWFADKEAVLGRRVKGIRTVEGGKTLRFSGCAQDYVGQTVMVKAGELCDASVSVRAKVSAGNETSVGVVFLDADGNVLPKTTTDRLPVGETRDSVRLRAIARAPEEAAYVRIVITMLRQVNDDYAEWSRPSLRVGP</sequence>
<organism evidence="1 2">
    <name type="scientific">Horticoccus luteus</name>
    <dbReference type="NCBI Taxonomy" id="2862869"/>
    <lineage>
        <taxon>Bacteria</taxon>
        <taxon>Pseudomonadati</taxon>
        <taxon>Verrucomicrobiota</taxon>
        <taxon>Opitutia</taxon>
        <taxon>Opitutales</taxon>
        <taxon>Opitutaceae</taxon>
        <taxon>Horticoccus</taxon>
    </lineage>
</organism>
<dbReference type="Pfam" id="PF16126">
    <property type="entry name" value="DUF4838"/>
    <property type="match status" value="1"/>
</dbReference>